<dbReference type="InterPro" id="IPR013783">
    <property type="entry name" value="Ig-like_fold"/>
</dbReference>
<dbReference type="NCBIfam" id="NF038128">
    <property type="entry name" value="choice_anch_J"/>
    <property type="match status" value="2"/>
</dbReference>
<dbReference type="InterPro" id="IPR036116">
    <property type="entry name" value="FN3_sf"/>
</dbReference>
<name>A0A0S3UHY4_PREIN</name>
<dbReference type="InterPro" id="IPR011635">
    <property type="entry name" value="CARDB"/>
</dbReference>
<accession>A0A0S3UHY4</accession>
<sequence>MKKRIYALLLGGTLAIAGLPLTSSAQTASTGTPHTVTKENPYKENWGSVSTILKKKVWTVEDKNNDGHTWEDMGAGAPAYNGANATVQADDWLVSPPLHLTAGQTYTLEAGAVVGGFSGTGQRMNVAYGTGDDPTTYSEIIATTPISGTAFGTPTTLKTTFTPTATGDYRIGFHAVSDRPGYIIMRPVKVDVTAATSGTPVAITDLTLQAGQNGQQVVKVTFTTPTKDIMGRDLTSLTSAAIYRDGAAMPIHKIDNPAVGQKIEWTDNNVTPREHSYEVYTYIGDLKSAKAEAKIYVGSEITPGKVKNVTVYDNLDGTITLKWDPVTTGASGGYIDPSIIQYGIFEGIYEQPIIESTTSTEVTIKDIPLNGTQGHKYYQVVAYTDTEHIGAGGFADPFFYGTPYNFPFHESWPYGAWEKGPWSASYNDTKKHFKISRDFSADDDEGSLMFTPEKAGDTATIVGPKMDMGKATNPRLSFQFYAYPGSKSKLQVYLDVNGQHRKLASEIDYATLTGTPGWRTINVDCADADFKKEHGYGRVLIHAISDGENIMVDDVNVNDAINYNVITTITAPLHTQGGEKAEVTVHVRNVGLKDAEGFQVKLHTSNGTTTATESGTITPGETKEYTFNCPASFENSDFQVWGEADWSADENQENNVSVKKTIKVVIAPYPAINDLKASKDGDKVKLEWSAPAVEKCTITESFETYAPFLTDEIDPWTLYDADKGRTHTFGGISFPGNGSAFAYTVFNCDGTTHGMDDATTQLFKQRFAGHNSDQSMMSFGNLGDAPSGNEDWIISPELSGKAQTITFFTKAPQCDYANYGPEDFYVAYSTSDKNTNSFKKILNESASDNINWKKVSVNLPEGAKYFAIVHTSTIPQTSYGYEPAGLIIDDITYESAPLQILGYNVYRGDKLIASSNSMSEVTAIDPEGTENDKYYVVTMYNVGKSGPSNVASAVPSNINNVDTDATANSPIFVYTTSGVLVGNSTAALPAGIYVVKQGNKARKVVVK</sequence>
<evidence type="ECO:0000313" key="4">
    <source>
        <dbReference type="Proteomes" id="UP000217431"/>
    </source>
</evidence>
<evidence type="ECO:0000256" key="1">
    <source>
        <dbReference type="SAM" id="SignalP"/>
    </source>
</evidence>
<reference evidence="3 4" key="1">
    <citation type="journal article" date="2016" name="DNA Res.">
        <title>The complete genome sequencing of Prevotella intermedia strain OMA14 and a subsequent fine-scale, intra-species genomic comparison reveal an unusual amplification of conjugative and mobile transposons and identify a novel Prevotella-lineage-specific repeat.</title>
        <authorList>
            <person name="Naito M."/>
            <person name="Ogura Y."/>
            <person name="Itoh T."/>
            <person name="Shoji M."/>
            <person name="Okamoto M."/>
            <person name="Hayashi T."/>
            <person name="Nakayama K."/>
        </authorList>
    </citation>
    <scope>NUCLEOTIDE SEQUENCE [LARGE SCALE GENOMIC DNA]</scope>
    <source>
        <strain evidence="3 4">OMA14</strain>
    </source>
</reference>
<feature type="signal peptide" evidence="1">
    <location>
        <begin position="1"/>
        <end position="25"/>
    </location>
</feature>
<evidence type="ECO:0000259" key="2">
    <source>
        <dbReference type="Pfam" id="PF07705"/>
    </source>
</evidence>
<protein>
    <recommendedName>
        <fullName evidence="2">CARDB domain-containing protein</fullName>
    </recommendedName>
</protein>
<dbReference type="Pfam" id="PF07705">
    <property type="entry name" value="CARDB"/>
    <property type="match status" value="1"/>
</dbReference>
<feature type="chain" id="PRO_5006619708" description="CARDB domain-containing protein" evidence="1">
    <location>
        <begin position="26"/>
        <end position="1007"/>
    </location>
</feature>
<dbReference type="RefSeq" id="WP_096405061.1">
    <property type="nucleotide sequence ID" value="NZ_AP014597.1"/>
</dbReference>
<dbReference type="Proteomes" id="UP000217431">
    <property type="component" value="Chromosome I"/>
</dbReference>
<keyword evidence="1" id="KW-0732">Signal</keyword>
<dbReference type="EMBL" id="AP014597">
    <property type="protein sequence ID" value="BAU17040.1"/>
    <property type="molecule type" value="Genomic_DNA"/>
</dbReference>
<organism evidence="3 4">
    <name type="scientific">Prevotella intermedia</name>
    <dbReference type="NCBI Taxonomy" id="28131"/>
    <lineage>
        <taxon>Bacteria</taxon>
        <taxon>Pseudomonadati</taxon>
        <taxon>Bacteroidota</taxon>
        <taxon>Bacteroidia</taxon>
        <taxon>Bacteroidales</taxon>
        <taxon>Prevotellaceae</taxon>
        <taxon>Prevotella</taxon>
    </lineage>
</organism>
<evidence type="ECO:0000313" key="3">
    <source>
        <dbReference type="EMBL" id="BAU17040.1"/>
    </source>
</evidence>
<feature type="domain" description="CARDB" evidence="2">
    <location>
        <begin position="567"/>
        <end position="655"/>
    </location>
</feature>
<proteinExistence type="predicted"/>
<gene>
    <name evidence="3" type="ORF">PIOMA14_I_0532</name>
</gene>
<dbReference type="AlphaFoldDB" id="A0A0S3UHY4"/>
<dbReference type="Gene3D" id="2.60.120.200">
    <property type="match status" value="3"/>
</dbReference>
<dbReference type="SUPFAM" id="SSF49265">
    <property type="entry name" value="Fibronectin type III"/>
    <property type="match status" value="1"/>
</dbReference>
<dbReference type="STRING" id="28131.BWX40_06000"/>
<dbReference type="Gene3D" id="2.60.40.10">
    <property type="entry name" value="Immunoglobulins"/>
    <property type="match status" value="2"/>
</dbReference>